<evidence type="ECO:0000313" key="1">
    <source>
        <dbReference type="EMBL" id="KAH6891144.1"/>
    </source>
</evidence>
<protein>
    <submittedName>
        <fullName evidence="1">Uncharacterized protein</fullName>
    </submittedName>
</protein>
<comment type="caution">
    <text evidence="1">The sequence shown here is derived from an EMBL/GenBank/DDBJ whole genome shotgun (WGS) entry which is preliminary data.</text>
</comment>
<reference evidence="1 2" key="1">
    <citation type="journal article" date="2021" name="Nat. Commun.">
        <title>Genetic determinants of endophytism in the Arabidopsis root mycobiome.</title>
        <authorList>
            <person name="Mesny F."/>
            <person name="Miyauchi S."/>
            <person name="Thiergart T."/>
            <person name="Pickel B."/>
            <person name="Atanasova L."/>
            <person name="Karlsson M."/>
            <person name="Huettel B."/>
            <person name="Barry K.W."/>
            <person name="Haridas S."/>
            <person name="Chen C."/>
            <person name="Bauer D."/>
            <person name="Andreopoulos W."/>
            <person name="Pangilinan J."/>
            <person name="LaButti K."/>
            <person name="Riley R."/>
            <person name="Lipzen A."/>
            <person name="Clum A."/>
            <person name="Drula E."/>
            <person name="Henrissat B."/>
            <person name="Kohler A."/>
            <person name="Grigoriev I.V."/>
            <person name="Martin F.M."/>
            <person name="Hacquard S."/>
        </authorList>
    </citation>
    <scope>NUCLEOTIDE SEQUENCE [LARGE SCALE GENOMIC DNA]</scope>
    <source>
        <strain evidence="1 2">MPI-CAGE-CH-0241</strain>
    </source>
</reference>
<organism evidence="1 2">
    <name type="scientific">Thelonectria olida</name>
    <dbReference type="NCBI Taxonomy" id="1576542"/>
    <lineage>
        <taxon>Eukaryota</taxon>
        <taxon>Fungi</taxon>
        <taxon>Dikarya</taxon>
        <taxon>Ascomycota</taxon>
        <taxon>Pezizomycotina</taxon>
        <taxon>Sordariomycetes</taxon>
        <taxon>Hypocreomycetidae</taxon>
        <taxon>Hypocreales</taxon>
        <taxon>Nectriaceae</taxon>
        <taxon>Thelonectria</taxon>
    </lineage>
</organism>
<dbReference type="AlphaFoldDB" id="A0A9P9AQD2"/>
<proteinExistence type="predicted"/>
<accession>A0A9P9AQD2</accession>
<dbReference type="EMBL" id="JAGPYM010000008">
    <property type="protein sequence ID" value="KAH6891144.1"/>
    <property type="molecule type" value="Genomic_DNA"/>
</dbReference>
<keyword evidence="2" id="KW-1185">Reference proteome</keyword>
<dbReference type="Proteomes" id="UP000777438">
    <property type="component" value="Unassembled WGS sequence"/>
</dbReference>
<evidence type="ECO:0000313" key="2">
    <source>
        <dbReference type="Proteomes" id="UP000777438"/>
    </source>
</evidence>
<gene>
    <name evidence="1" type="ORF">B0T10DRAFT_303946</name>
</gene>
<sequence length="131" mass="14786">MKGEVSVGPDATQWNGSLCVDNLRDDKNRAVPVKKYLAVAFKSPADVQPQDFQLVTNPWRPIQPEVDSVRVDPWTFAVTARWMMDGGYTLSPHDAISININGDLMRELSLVKRSFRVAADRFPEERDLLKA</sequence>
<dbReference type="OrthoDB" id="4686328at2759"/>
<name>A0A9P9AQD2_9HYPO</name>